<dbReference type="NCBIfam" id="TIGR00694">
    <property type="entry name" value="thiM"/>
    <property type="match status" value="1"/>
</dbReference>
<dbReference type="UniPathway" id="UPA00060">
    <property type="reaction ID" value="UER00139"/>
</dbReference>
<dbReference type="GO" id="GO:0009229">
    <property type="term" value="P:thiamine diphosphate biosynthetic process"/>
    <property type="evidence" value="ECO:0007669"/>
    <property type="project" value="UniProtKB-UniRule"/>
</dbReference>
<evidence type="ECO:0000256" key="10">
    <source>
        <dbReference type="ARBA" id="ARBA00022977"/>
    </source>
</evidence>
<keyword evidence="10 11" id="KW-0784">Thiamine biosynthesis</keyword>
<feature type="binding site" evidence="11">
    <location>
        <position position="46"/>
    </location>
    <ligand>
        <name>substrate</name>
    </ligand>
</feature>
<dbReference type="CDD" id="cd01170">
    <property type="entry name" value="THZ_kinase"/>
    <property type="match status" value="1"/>
</dbReference>
<feature type="binding site" evidence="11">
    <location>
        <position position="122"/>
    </location>
    <ligand>
        <name>ATP</name>
        <dbReference type="ChEBI" id="CHEBI:30616"/>
    </ligand>
</feature>
<dbReference type="EC" id="2.7.1.50" evidence="11"/>
<comment type="catalytic activity">
    <reaction evidence="1 11">
        <text>5-(2-hydroxyethyl)-4-methylthiazole + ATP = 4-methyl-5-(2-phosphooxyethyl)-thiazole + ADP + H(+)</text>
        <dbReference type="Rhea" id="RHEA:24212"/>
        <dbReference type="ChEBI" id="CHEBI:15378"/>
        <dbReference type="ChEBI" id="CHEBI:17957"/>
        <dbReference type="ChEBI" id="CHEBI:30616"/>
        <dbReference type="ChEBI" id="CHEBI:58296"/>
        <dbReference type="ChEBI" id="CHEBI:456216"/>
        <dbReference type="EC" id="2.7.1.50"/>
    </reaction>
</comment>
<dbReference type="EMBL" id="AOSV01000030">
    <property type="protein sequence ID" value="EMG36498.1"/>
    <property type="molecule type" value="Genomic_DNA"/>
</dbReference>
<feature type="binding site" evidence="11">
    <location>
        <position position="195"/>
    </location>
    <ligand>
        <name>substrate</name>
    </ligand>
</feature>
<evidence type="ECO:0000256" key="9">
    <source>
        <dbReference type="ARBA" id="ARBA00022842"/>
    </source>
</evidence>
<evidence type="ECO:0000256" key="11">
    <source>
        <dbReference type="HAMAP-Rule" id="MF_00228"/>
    </source>
</evidence>
<keyword evidence="8 11" id="KW-0067">ATP-binding</keyword>
<dbReference type="InterPro" id="IPR000417">
    <property type="entry name" value="Hyethyz_kinase"/>
</dbReference>
<keyword evidence="4 11" id="KW-0808">Transferase</keyword>
<keyword evidence="6 11" id="KW-0547">Nucleotide-binding</keyword>
<evidence type="ECO:0000256" key="3">
    <source>
        <dbReference type="ARBA" id="ARBA00004868"/>
    </source>
</evidence>
<comment type="function">
    <text evidence="11">Catalyzes the phosphorylation of the hydroxyl group of 4-methyl-5-beta-hydroxyethylthiazole (THZ).</text>
</comment>
<proteinExistence type="inferred from homology"/>
<dbReference type="SUPFAM" id="SSF53613">
    <property type="entry name" value="Ribokinase-like"/>
    <property type="match status" value="1"/>
</dbReference>
<dbReference type="RefSeq" id="WP_005988566.1">
    <property type="nucleotide sequence ID" value="NZ_AOSV01000030.1"/>
</dbReference>
<protein>
    <recommendedName>
        <fullName evidence="11">Hydroxyethylthiazole kinase</fullName>
        <ecNumber evidence="11">2.7.1.50</ecNumber>
    </recommendedName>
    <alternativeName>
        <fullName evidence="11">4-methyl-5-beta-hydroxyethylthiazole kinase</fullName>
        <shortName evidence="11">TH kinase</shortName>
        <shortName evidence="11">Thz kinase</shortName>
    </alternativeName>
</protein>
<dbReference type="NCBIfam" id="NF006830">
    <property type="entry name" value="PRK09355.1"/>
    <property type="match status" value="1"/>
</dbReference>
<keyword evidence="5 11" id="KW-0479">Metal-binding</keyword>
<evidence type="ECO:0000256" key="1">
    <source>
        <dbReference type="ARBA" id="ARBA00001771"/>
    </source>
</evidence>
<feature type="binding site" evidence="11">
    <location>
        <position position="168"/>
    </location>
    <ligand>
        <name>ATP</name>
        <dbReference type="ChEBI" id="CHEBI:30616"/>
    </ligand>
</feature>
<dbReference type="GO" id="GO:0009228">
    <property type="term" value="P:thiamine biosynthetic process"/>
    <property type="evidence" value="ECO:0007669"/>
    <property type="project" value="UniProtKB-KW"/>
</dbReference>
<evidence type="ECO:0000313" key="12">
    <source>
        <dbReference type="EMBL" id="EMG36498.1"/>
    </source>
</evidence>
<dbReference type="HAMAP" id="MF_00228">
    <property type="entry name" value="Thz_kinase"/>
    <property type="match status" value="1"/>
</dbReference>
<accession>M5Q1F3</accession>
<keyword evidence="9 11" id="KW-0460">Magnesium</keyword>
<dbReference type="PATRIC" id="fig|1262666.3.peg.3043"/>
<evidence type="ECO:0000256" key="7">
    <source>
        <dbReference type="ARBA" id="ARBA00022777"/>
    </source>
</evidence>
<evidence type="ECO:0000256" key="2">
    <source>
        <dbReference type="ARBA" id="ARBA00001946"/>
    </source>
</evidence>
<dbReference type="Gene3D" id="3.40.1190.20">
    <property type="match status" value="1"/>
</dbReference>
<evidence type="ECO:0000256" key="5">
    <source>
        <dbReference type="ARBA" id="ARBA00022723"/>
    </source>
</evidence>
<dbReference type="GO" id="GO:0000287">
    <property type="term" value="F:magnesium ion binding"/>
    <property type="evidence" value="ECO:0007669"/>
    <property type="project" value="UniProtKB-UniRule"/>
</dbReference>
<reference evidence="12 13" key="1">
    <citation type="journal article" date="2013" name="Genome Announc.">
        <title>Draft Genome Sequence for Desulfovibrio africanus Strain PCS.</title>
        <authorList>
            <person name="Brown S.D."/>
            <person name="Utturkar S.M."/>
            <person name="Arkin A.P."/>
            <person name="Deutschbauer A.M."/>
            <person name="Elias D.A."/>
            <person name="Hazen T.C."/>
            <person name="Chakraborty R."/>
        </authorList>
    </citation>
    <scope>NUCLEOTIDE SEQUENCE [LARGE SCALE GENOMIC DNA]</scope>
    <source>
        <strain evidence="12 13">PCS</strain>
    </source>
</reference>
<comment type="cofactor">
    <cofactor evidence="2 11">
        <name>Mg(2+)</name>
        <dbReference type="ChEBI" id="CHEBI:18420"/>
    </cofactor>
</comment>
<evidence type="ECO:0000256" key="8">
    <source>
        <dbReference type="ARBA" id="ARBA00022840"/>
    </source>
</evidence>
<evidence type="ECO:0000256" key="6">
    <source>
        <dbReference type="ARBA" id="ARBA00022741"/>
    </source>
</evidence>
<dbReference type="GO" id="GO:0005524">
    <property type="term" value="F:ATP binding"/>
    <property type="evidence" value="ECO:0007669"/>
    <property type="project" value="UniProtKB-UniRule"/>
</dbReference>
<evidence type="ECO:0000313" key="13">
    <source>
        <dbReference type="Proteomes" id="UP000011922"/>
    </source>
</evidence>
<gene>
    <name evidence="11" type="primary">thiM</name>
    <name evidence="12" type="ORF">PCS_03004</name>
</gene>
<comment type="caution">
    <text evidence="12">The sequence shown here is derived from an EMBL/GenBank/DDBJ whole genome shotgun (WGS) entry which is preliminary data.</text>
</comment>
<keyword evidence="7 11" id="KW-0418">Kinase</keyword>
<organism evidence="12 13">
    <name type="scientific">Desulfocurvibacter africanus PCS</name>
    <dbReference type="NCBI Taxonomy" id="1262666"/>
    <lineage>
        <taxon>Bacteria</taxon>
        <taxon>Pseudomonadati</taxon>
        <taxon>Thermodesulfobacteriota</taxon>
        <taxon>Desulfovibrionia</taxon>
        <taxon>Desulfovibrionales</taxon>
        <taxon>Desulfovibrionaceae</taxon>
        <taxon>Desulfocurvibacter</taxon>
    </lineage>
</organism>
<dbReference type="AlphaFoldDB" id="M5Q1F3"/>
<dbReference type="PRINTS" id="PR01099">
    <property type="entry name" value="HYETHTZKNASE"/>
</dbReference>
<comment type="pathway">
    <text evidence="3 11">Cofactor biosynthesis; thiamine diphosphate biosynthesis; 4-methyl-5-(2-phosphoethyl)-thiazole from 5-(2-hydroxyethyl)-4-methylthiazole: step 1/1.</text>
</comment>
<dbReference type="Proteomes" id="UP000011922">
    <property type="component" value="Unassembled WGS sequence"/>
</dbReference>
<dbReference type="InterPro" id="IPR029056">
    <property type="entry name" value="Ribokinase-like"/>
</dbReference>
<dbReference type="GO" id="GO:0004417">
    <property type="term" value="F:hydroxyethylthiazole kinase activity"/>
    <property type="evidence" value="ECO:0007669"/>
    <property type="project" value="UniProtKB-UniRule"/>
</dbReference>
<name>M5Q1F3_DESAF</name>
<dbReference type="OrthoDB" id="8909021at2"/>
<dbReference type="Pfam" id="PF02110">
    <property type="entry name" value="HK"/>
    <property type="match status" value="1"/>
</dbReference>
<dbReference type="PIRSF" id="PIRSF000513">
    <property type="entry name" value="Thz_kinase"/>
    <property type="match status" value="1"/>
</dbReference>
<comment type="similarity">
    <text evidence="11">Belongs to the Thz kinase family.</text>
</comment>
<sequence>MFDASTIWAHLCRVREKNPLVLNVTNNVVTNTTANALLALGASPAMTHAPDDAGELASLADAVVLNIGTPASSYIESMFKAGQAANAKGIPVVLDPVAAGATAYRREVVAELLKRVRLAAIRGNASEILYVAGEQGSSKGADSTNASEEALDAARSLATRLGAVVCVSGARDVITDGRSVLGVDNGHPMMTKVTGLGCTATALVGAFAACAPMKDGADDIGGRMAATTAAMAVMGLAGEVAAQDAPGPGTLLVRFLDSLYAMDEALIRSRLKLAAL</sequence>
<evidence type="ECO:0000256" key="4">
    <source>
        <dbReference type="ARBA" id="ARBA00022679"/>
    </source>
</evidence>